<name>A0A1M4S1F9_9ACTO</name>
<organism evidence="1 2">
    <name type="scientific">Actinomyces glycerinitolerans</name>
    <dbReference type="NCBI Taxonomy" id="1892869"/>
    <lineage>
        <taxon>Bacteria</taxon>
        <taxon>Bacillati</taxon>
        <taxon>Actinomycetota</taxon>
        <taxon>Actinomycetes</taxon>
        <taxon>Actinomycetales</taxon>
        <taxon>Actinomycetaceae</taxon>
        <taxon>Actinomyces</taxon>
    </lineage>
</organism>
<evidence type="ECO:0008006" key="3">
    <source>
        <dbReference type="Google" id="ProtNLM"/>
    </source>
</evidence>
<accession>A0A1M4S1F9</accession>
<evidence type="ECO:0000313" key="2">
    <source>
        <dbReference type="Proteomes" id="UP000184291"/>
    </source>
</evidence>
<dbReference type="Proteomes" id="UP000184291">
    <property type="component" value="Unassembled WGS sequence"/>
</dbReference>
<reference evidence="2" key="1">
    <citation type="submission" date="2016-09" db="EMBL/GenBank/DDBJ databases">
        <authorList>
            <person name="Strepis N."/>
        </authorList>
    </citation>
    <scope>NUCLEOTIDE SEQUENCE [LARGE SCALE GENOMIC DNA]</scope>
</reference>
<dbReference type="STRING" id="1892869.ACGLYG10_2317"/>
<sequence>MTRLYWDAATERYIRNRAKRYPGAVGVTPEQACEVLDDIDLVALEPDPKSHTGASRFIGYSPNAKRVLTIIAWRDRDGDLHLVNAWRATGADLRLYNLKEDEEDFDGQDG</sequence>
<proteinExistence type="predicted"/>
<dbReference type="EMBL" id="FQTT01000012">
    <property type="protein sequence ID" value="SHE26074.1"/>
    <property type="molecule type" value="Genomic_DNA"/>
</dbReference>
<keyword evidence="2" id="KW-1185">Reference proteome</keyword>
<dbReference type="AlphaFoldDB" id="A0A1M4S1F9"/>
<protein>
    <recommendedName>
        <fullName evidence="3">BrnT family toxin</fullName>
    </recommendedName>
</protein>
<gene>
    <name evidence="1" type="ORF">ACGLYG10_2317</name>
</gene>
<evidence type="ECO:0000313" key="1">
    <source>
        <dbReference type="EMBL" id="SHE26074.1"/>
    </source>
</evidence>
<dbReference type="OrthoDB" id="1780383at2"/>